<comment type="caution">
    <text evidence="1">The sequence shown here is derived from an EMBL/GenBank/DDBJ whole genome shotgun (WGS) entry which is preliminary data.</text>
</comment>
<keyword evidence="2" id="KW-1185">Reference proteome</keyword>
<dbReference type="Proteomes" id="UP001164929">
    <property type="component" value="Chromosome 13"/>
</dbReference>
<protein>
    <submittedName>
        <fullName evidence="1">Uncharacterized protein</fullName>
    </submittedName>
</protein>
<gene>
    <name evidence="1" type="ORF">NC653_031488</name>
</gene>
<name>A0AAD6LYM0_9ROSI</name>
<sequence length="98" mass="10829">MSLVRSAVPNASTVDEANQVASAWKLASGNRTPSSTVLREFHDKRHSRYWMLCRCGMCSSVKQYASQSSANAMNVLSEHDTFSSVAIHAFPVFKSCAW</sequence>
<dbReference type="EMBL" id="JAQIZT010000013">
    <property type="protein sequence ID" value="KAJ6975671.1"/>
    <property type="molecule type" value="Genomic_DNA"/>
</dbReference>
<reference evidence="1" key="1">
    <citation type="journal article" date="2023" name="Mol. Ecol. Resour.">
        <title>Chromosome-level genome assembly of a triploid poplar Populus alba 'Berolinensis'.</title>
        <authorList>
            <person name="Chen S."/>
            <person name="Yu Y."/>
            <person name="Wang X."/>
            <person name="Wang S."/>
            <person name="Zhang T."/>
            <person name="Zhou Y."/>
            <person name="He R."/>
            <person name="Meng N."/>
            <person name="Wang Y."/>
            <person name="Liu W."/>
            <person name="Liu Z."/>
            <person name="Liu J."/>
            <person name="Guo Q."/>
            <person name="Huang H."/>
            <person name="Sederoff R.R."/>
            <person name="Wang G."/>
            <person name="Qu G."/>
            <person name="Chen S."/>
        </authorList>
    </citation>
    <scope>NUCLEOTIDE SEQUENCE</scope>
    <source>
        <strain evidence="1">SC-2020</strain>
    </source>
</reference>
<accession>A0AAD6LYM0</accession>
<proteinExistence type="predicted"/>
<dbReference type="AlphaFoldDB" id="A0AAD6LYM0"/>
<evidence type="ECO:0000313" key="1">
    <source>
        <dbReference type="EMBL" id="KAJ6975671.1"/>
    </source>
</evidence>
<evidence type="ECO:0000313" key="2">
    <source>
        <dbReference type="Proteomes" id="UP001164929"/>
    </source>
</evidence>
<organism evidence="1 2">
    <name type="scientific">Populus alba x Populus x berolinensis</name>
    <dbReference type="NCBI Taxonomy" id="444605"/>
    <lineage>
        <taxon>Eukaryota</taxon>
        <taxon>Viridiplantae</taxon>
        <taxon>Streptophyta</taxon>
        <taxon>Embryophyta</taxon>
        <taxon>Tracheophyta</taxon>
        <taxon>Spermatophyta</taxon>
        <taxon>Magnoliopsida</taxon>
        <taxon>eudicotyledons</taxon>
        <taxon>Gunneridae</taxon>
        <taxon>Pentapetalae</taxon>
        <taxon>rosids</taxon>
        <taxon>fabids</taxon>
        <taxon>Malpighiales</taxon>
        <taxon>Salicaceae</taxon>
        <taxon>Saliceae</taxon>
        <taxon>Populus</taxon>
    </lineage>
</organism>